<dbReference type="InterPro" id="IPR001107">
    <property type="entry name" value="Band_7"/>
</dbReference>
<dbReference type="CDD" id="cd08829">
    <property type="entry name" value="SPFH_paraslipin"/>
    <property type="match status" value="1"/>
</dbReference>
<proteinExistence type="inferred from homology"/>
<comment type="similarity">
    <text evidence="2">Belongs to the band 7/mec-2 family.</text>
</comment>
<dbReference type="RefSeq" id="WP_244351963.1">
    <property type="nucleotide sequence ID" value="NZ_JAFIRA010000040.1"/>
</dbReference>
<dbReference type="PROSITE" id="PS01270">
    <property type="entry name" value="BAND_7"/>
    <property type="match status" value="1"/>
</dbReference>
<keyword evidence="3" id="KW-0812">Transmembrane</keyword>
<dbReference type="Proteomes" id="UP000830835">
    <property type="component" value="Unassembled WGS sequence"/>
</dbReference>
<comment type="subcellular location">
    <subcellularLocation>
        <location evidence="1">Membrane</location>
        <topology evidence="1">Single-pass membrane protein</topology>
    </subcellularLocation>
</comment>
<dbReference type="InterPro" id="IPR001972">
    <property type="entry name" value="Stomatin_HflK_fam"/>
</dbReference>
<dbReference type="InterPro" id="IPR050710">
    <property type="entry name" value="Band7/mec-2_domain"/>
</dbReference>
<keyword evidence="5" id="KW-0472">Membrane</keyword>
<evidence type="ECO:0000256" key="4">
    <source>
        <dbReference type="ARBA" id="ARBA00022989"/>
    </source>
</evidence>
<evidence type="ECO:0000313" key="9">
    <source>
        <dbReference type="Proteomes" id="UP000830835"/>
    </source>
</evidence>
<dbReference type="Pfam" id="PF01145">
    <property type="entry name" value="Band_7"/>
    <property type="match status" value="1"/>
</dbReference>
<comment type="caution">
    <text evidence="8">The sequence shown here is derived from an EMBL/GenBank/DDBJ whole genome shotgun (WGS) entry which is preliminary data.</text>
</comment>
<feature type="compositionally biased region" description="Polar residues" evidence="6">
    <location>
        <begin position="293"/>
        <end position="303"/>
    </location>
</feature>
<dbReference type="InterPro" id="IPR036013">
    <property type="entry name" value="Band_7/SPFH_dom_sf"/>
</dbReference>
<dbReference type="PANTHER" id="PTHR43327">
    <property type="entry name" value="STOMATIN-LIKE PROTEIN 2, MITOCHONDRIAL"/>
    <property type="match status" value="1"/>
</dbReference>
<sequence>MPGILAAIALIFLGYLFNSVKIINQGYEALVERLGKFHRKLTPGLHFILPPIDSIVYRETIREKVLDVPPQQCITSDNVSLMADAVVYWRITDMIKARYAVEDVQRALINLVLTALRSEIGRMVLDQTFSSRAEINARLLTELDEATDPWGIKVTRVEVKDIQPSKTVQDSMEKQMAAEREKRAAILKSEGEQQASINQATGAAKAQLLRAEADKRERLLLAEGTAEALKTIAATLQAEPQASNALQYLMAQNYIDMGLKVGNSPSSKVIFMDPNSIPGTLQGLLSMVNVSEASGSTPRTLPQQRFPLRTPTSFPAEADFPRHE</sequence>
<evidence type="ECO:0000256" key="3">
    <source>
        <dbReference type="ARBA" id="ARBA00022692"/>
    </source>
</evidence>
<name>A0ABT0CEZ8_THEVL</name>
<feature type="region of interest" description="Disordered" evidence="6">
    <location>
        <begin position="293"/>
        <end position="324"/>
    </location>
</feature>
<evidence type="ECO:0000256" key="6">
    <source>
        <dbReference type="SAM" id="MobiDB-lite"/>
    </source>
</evidence>
<reference evidence="8" key="1">
    <citation type="submission" date="2021-02" db="EMBL/GenBank/DDBJ databases">
        <title>The CRISPR/cas machinery reduction and long-range gene transfer in the hot spring cyanobacterium Synechococcus.</title>
        <authorList>
            <person name="Dvorak P."/>
            <person name="Jahodarova E."/>
            <person name="Hasler P."/>
            <person name="Poulickova A."/>
        </authorList>
    </citation>
    <scope>NUCLEOTIDE SEQUENCE</scope>
    <source>
        <strain evidence="8">Rupite</strain>
    </source>
</reference>
<protein>
    <submittedName>
        <fullName evidence="8">SPFH/Band 7/PHB domain protein</fullName>
    </submittedName>
</protein>
<evidence type="ECO:0000256" key="1">
    <source>
        <dbReference type="ARBA" id="ARBA00004167"/>
    </source>
</evidence>
<dbReference type="PRINTS" id="PR00721">
    <property type="entry name" value="STOMATIN"/>
</dbReference>
<dbReference type="SMART" id="SM00244">
    <property type="entry name" value="PHB"/>
    <property type="match status" value="1"/>
</dbReference>
<evidence type="ECO:0000259" key="7">
    <source>
        <dbReference type="SMART" id="SM00244"/>
    </source>
</evidence>
<dbReference type="Gene3D" id="3.30.479.30">
    <property type="entry name" value="Band 7 domain"/>
    <property type="match status" value="1"/>
</dbReference>
<keyword evidence="9" id="KW-1185">Reference proteome</keyword>
<dbReference type="PANTHER" id="PTHR43327:SF10">
    <property type="entry name" value="STOMATIN-LIKE PROTEIN 2, MITOCHONDRIAL"/>
    <property type="match status" value="1"/>
</dbReference>
<dbReference type="InterPro" id="IPR018080">
    <property type="entry name" value="Band_7/stomatin-like_CS"/>
</dbReference>
<evidence type="ECO:0000256" key="2">
    <source>
        <dbReference type="ARBA" id="ARBA00008164"/>
    </source>
</evidence>
<keyword evidence="4" id="KW-1133">Transmembrane helix</keyword>
<organism evidence="8 9">
    <name type="scientific">Thermostichus vulcanus str. 'Rupite'</name>
    <dbReference type="NCBI Taxonomy" id="2813851"/>
    <lineage>
        <taxon>Bacteria</taxon>
        <taxon>Bacillati</taxon>
        <taxon>Cyanobacteriota</taxon>
        <taxon>Cyanophyceae</taxon>
        <taxon>Thermostichales</taxon>
        <taxon>Thermostichaceae</taxon>
        <taxon>Thermostichus</taxon>
    </lineage>
</organism>
<evidence type="ECO:0000256" key="5">
    <source>
        <dbReference type="ARBA" id="ARBA00023136"/>
    </source>
</evidence>
<accession>A0ABT0CEZ8</accession>
<gene>
    <name evidence="8" type="ORF">JX360_13605</name>
</gene>
<evidence type="ECO:0000313" key="8">
    <source>
        <dbReference type="EMBL" id="MCJ2543925.1"/>
    </source>
</evidence>
<dbReference type="SUPFAM" id="SSF117892">
    <property type="entry name" value="Band 7/SPFH domain"/>
    <property type="match status" value="1"/>
</dbReference>
<feature type="domain" description="Band 7" evidence="7">
    <location>
        <begin position="18"/>
        <end position="176"/>
    </location>
</feature>
<dbReference type="EMBL" id="JAFIRA010000040">
    <property type="protein sequence ID" value="MCJ2543925.1"/>
    <property type="molecule type" value="Genomic_DNA"/>
</dbReference>